<evidence type="ECO:0000313" key="1">
    <source>
        <dbReference type="EMBL" id="CDP17513.1"/>
    </source>
</evidence>
<protein>
    <submittedName>
        <fullName evidence="1">Uncharacterized protein</fullName>
    </submittedName>
</protein>
<name>A0A068VCV6_COFCA</name>
<accession>A0A068VCV6</accession>
<dbReference type="InParanoid" id="A0A068VCV6"/>
<evidence type="ECO:0000313" key="2">
    <source>
        <dbReference type="Proteomes" id="UP000295252"/>
    </source>
</evidence>
<proteinExistence type="predicted"/>
<keyword evidence="2" id="KW-1185">Reference proteome</keyword>
<dbReference type="Proteomes" id="UP000295252">
    <property type="component" value="Chromosome I"/>
</dbReference>
<sequence>MLLWPCRQQVSVTQKVVMISKHCERLKRVILEPLKHLIDFSHSPTATLGCGSNHFLRKMRSQVLKMEGSYL</sequence>
<dbReference type="Gramene" id="CDP17513">
    <property type="protein sequence ID" value="CDP17513"/>
    <property type="gene ID" value="GSCOC_T00011451001"/>
</dbReference>
<organism evidence="1 2">
    <name type="scientific">Coffea canephora</name>
    <name type="common">Robusta coffee</name>
    <dbReference type="NCBI Taxonomy" id="49390"/>
    <lineage>
        <taxon>Eukaryota</taxon>
        <taxon>Viridiplantae</taxon>
        <taxon>Streptophyta</taxon>
        <taxon>Embryophyta</taxon>
        <taxon>Tracheophyta</taxon>
        <taxon>Spermatophyta</taxon>
        <taxon>Magnoliopsida</taxon>
        <taxon>eudicotyledons</taxon>
        <taxon>Gunneridae</taxon>
        <taxon>Pentapetalae</taxon>
        <taxon>asterids</taxon>
        <taxon>lamiids</taxon>
        <taxon>Gentianales</taxon>
        <taxon>Rubiaceae</taxon>
        <taxon>Ixoroideae</taxon>
        <taxon>Gardenieae complex</taxon>
        <taxon>Bertiereae - Coffeeae clade</taxon>
        <taxon>Coffeeae</taxon>
        <taxon>Coffea</taxon>
    </lineage>
</organism>
<reference evidence="2" key="1">
    <citation type="journal article" date="2014" name="Science">
        <title>The coffee genome provides insight into the convergent evolution of caffeine biosynthesis.</title>
        <authorList>
            <person name="Denoeud F."/>
            <person name="Carretero-Paulet L."/>
            <person name="Dereeper A."/>
            <person name="Droc G."/>
            <person name="Guyot R."/>
            <person name="Pietrella M."/>
            <person name="Zheng C."/>
            <person name="Alberti A."/>
            <person name="Anthony F."/>
            <person name="Aprea G."/>
            <person name="Aury J.M."/>
            <person name="Bento P."/>
            <person name="Bernard M."/>
            <person name="Bocs S."/>
            <person name="Campa C."/>
            <person name="Cenci A."/>
            <person name="Combes M.C."/>
            <person name="Crouzillat D."/>
            <person name="Da Silva C."/>
            <person name="Daddiego L."/>
            <person name="De Bellis F."/>
            <person name="Dussert S."/>
            <person name="Garsmeur O."/>
            <person name="Gayraud T."/>
            <person name="Guignon V."/>
            <person name="Jahn K."/>
            <person name="Jamilloux V."/>
            <person name="Joet T."/>
            <person name="Labadie K."/>
            <person name="Lan T."/>
            <person name="Leclercq J."/>
            <person name="Lepelley M."/>
            <person name="Leroy T."/>
            <person name="Li L.T."/>
            <person name="Librado P."/>
            <person name="Lopez L."/>
            <person name="Munoz A."/>
            <person name="Noel B."/>
            <person name="Pallavicini A."/>
            <person name="Perrotta G."/>
            <person name="Poncet V."/>
            <person name="Pot D."/>
            <person name="Priyono X."/>
            <person name="Rigoreau M."/>
            <person name="Rouard M."/>
            <person name="Rozas J."/>
            <person name="Tranchant-Dubreuil C."/>
            <person name="VanBuren R."/>
            <person name="Zhang Q."/>
            <person name="Andrade A.C."/>
            <person name="Argout X."/>
            <person name="Bertrand B."/>
            <person name="de Kochko A."/>
            <person name="Graziosi G."/>
            <person name="Henry R.J."/>
            <person name="Jayarama X."/>
            <person name="Ming R."/>
            <person name="Nagai C."/>
            <person name="Rounsley S."/>
            <person name="Sankoff D."/>
            <person name="Giuliano G."/>
            <person name="Albert V.A."/>
            <person name="Wincker P."/>
            <person name="Lashermes P."/>
        </authorList>
    </citation>
    <scope>NUCLEOTIDE SEQUENCE [LARGE SCALE GENOMIC DNA]</scope>
    <source>
        <strain evidence="2">cv. DH200-94</strain>
    </source>
</reference>
<gene>
    <name evidence="1" type="ORF">GSCOC_T00011451001</name>
</gene>
<dbReference type="EMBL" id="HG739250">
    <property type="protein sequence ID" value="CDP17513.1"/>
    <property type="molecule type" value="Genomic_DNA"/>
</dbReference>
<dbReference type="AlphaFoldDB" id="A0A068VCV6"/>